<dbReference type="InterPro" id="IPR015036">
    <property type="entry name" value="NRDP1"/>
</dbReference>
<keyword evidence="1" id="KW-0175">Coiled coil</keyword>
<evidence type="ECO:0000256" key="1">
    <source>
        <dbReference type="SAM" id="Coils"/>
    </source>
</evidence>
<dbReference type="Pfam" id="PF08941">
    <property type="entry name" value="USP8_interact"/>
    <property type="match status" value="1"/>
</dbReference>
<reference evidence="3" key="1">
    <citation type="submission" date="2020-06" db="EMBL/GenBank/DDBJ databases">
        <title>Draft genome of Bugula neritina, a colonial animal packing powerful symbionts and potential medicines.</title>
        <authorList>
            <person name="Rayko M."/>
        </authorList>
    </citation>
    <scope>NUCLEOTIDE SEQUENCE [LARGE SCALE GENOMIC DNA]</scope>
    <source>
        <strain evidence="3">Kwan_BN1</strain>
    </source>
</reference>
<feature type="domain" description="E3 ubiquitin-protein ligase NRDP1" evidence="2">
    <location>
        <begin position="103"/>
        <end position="219"/>
    </location>
</feature>
<sequence>MGFDLNRFEGDVDEELMCTICSCVLEEPLQAPHLFTDIKEFASSFNYQVRECRSGLHSEYKLDSLASHLNECEFNPKKPVSCELGCGSTIPKDELSTHNCVKELRSALQASNNKLTNVQIQVTDLKNQLKDQDREIRMLKEFMRAMRNSNPRIREIHADVENDEILRWVSTLQPARVTRWGGMISTPDAVLQAVIKRALIDSGCPDHIIQELMENATREDGRRASALWKLDSYTADSMRTT</sequence>
<dbReference type="Proteomes" id="UP000593567">
    <property type="component" value="Unassembled WGS sequence"/>
</dbReference>
<evidence type="ECO:0000259" key="2">
    <source>
        <dbReference type="Pfam" id="PF08941"/>
    </source>
</evidence>
<comment type="caution">
    <text evidence="3">The sequence shown here is derived from an EMBL/GenBank/DDBJ whole genome shotgun (WGS) entry which is preliminary data.</text>
</comment>
<protein>
    <submittedName>
        <fullName evidence="3">RNF41</fullName>
    </submittedName>
</protein>
<keyword evidence="4" id="KW-1185">Reference proteome</keyword>
<dbReference type="InterPro" id="IPR037255">
    <property type="entry name" value="NRDP1_C"/>
</dbReference>
<gene>
    <name evidence="3" type="ORF">EB796_016965</name>
</gene>
<dbReference type="GO" id="GO:0061630">
    <property type="term" value="F:ubiquitin protein ligase activity"/>
    <property type="evidence" value="ECO:0007669"/>
    <property type="project" value="InterPro"/>
</dbReference>
<organism evidence="3 4">
    <name type="scientific">Bugula neritina</name>
    <name type="common">Brown bryozoan</name>
    <name type="synonym">Sertularia neritina</name>
    <dbReference type="NCBI Taxonomy" id="10212"/>
    <lineage>
        <taxon>Eukaryota</taxon>
        <taxon>Metazoa</taxon>
        <taxon>Spiralia</taxon>
        <taxon>Lophotrochozoa</taxon>
        <taxon>Bryozoa</taxon>
        <taxon>Gymnolaemata</taxon>
        <taxon>Cheilostomatida</taxon>
        <taxon>Flustrina</taxon>
        <taxon>Buguloidea</taxon>
        <taxon>Bugulidae</taxon>
        <taxon>Bugula</taxon>
    </lineage>
</organism>
<dbReference type="Gene3D" id="3.30.40.10">
    <property type="entry name" value="Zinc/RING finger domain, C3HC4 (zinc finger)"/>
    <property type="match status" value="1"/>
</dbReference>
<dbReference type="AlphaFoldDB" id="A0A7J7JF20"/>
<dbReference type="EMBL" id="VXIV02002545">
    <property type="protein sequence ID" value="KAF6024725.1"/>
    <property type="molecule type" value="Genomic_DNA"/>
</dbReference>
<name>A0A7J7JF20_BUGNE</name>
<dbReference type="SUPFAM" id="SSF160088">
    <property type="entry name" value="NRDP1 C-terminal domain-like"/>
    <property type="match status" value="1"/>
</dbReference>
<dbReference type="GO" id="GO:0016567">
    <property type="term" value="P:protein ubiquitination"/>
    <property type="evidence" value="ECO:0007669"/>
    <property type="project" value="UniProtKB-UniPathway"/>
</dbReference>
<feature type="coiled-coil region" evidence="1">
    <location>
        <begin position="101"/>
        <end position="142"/>
    </location>
</feature>
<proteinExistence type="predicted"/>
<dbReference type="OrthoDB" id="1630758at2759"/>
<evidence type="ECO:0000313" key="3">
    <source>
        <dbReference type="EMBL" id="KAF6024725.1"/>
    </source>
</evidence>
<evidence type="ECO:0000313" key="4">
    <source>
        <dbReference type="Proteomes" id="UP000593567"/>
    </source>
</evidence>
<dbReference type="UniPathway" id="UPA00143"/>
<dbReference type="InterPro" id="IPR013083">
    <property type="entry name" value="Znf_RING/FYVE/PHD"/>
</dbReference>
<accession>A0A7J7JF20</accession>